<reference evidence="1 2" key="1">
    <citation type="submission" date="2016-05" db="EMBL/GenBank/DDBJ databases">
        <title>Microbial solvent formation.</title>
        <authorList>
            <person name="Poehlein A."/>
            <person name="Montoya Solano J.D."/>
            <person name="Flitsch S."/>
            <person name="Krabben P."/>
            <person name="Duerre P."/>
            <person name="Daniel R."/>
        </authorList>
    </citation>
    <scope>NUCLEOTIDE SEQUENCE [LARGE SCALE GENOMIC DNA]</scope>
    <source>
        <strain evidence="1 2">DSM 2619</strain>
    </source>
</reference>
<dbReference type="EMBL" id="LZZM01000188">
    <property type="protein sequence ID" value="OOM75266.1"/>
    <property type="molecule type" value="Genomic_DNA"/>
</dbReference>
<proteinExistence type="predicted"/>
<dbReference type="AlphaFoldDB" id="A0A1S8TBZ9"/>
<evidence type="ECO:0000313" key="1">
    <source>
        <dbReference type="EMBL" id="OOM75266.1"/>
    </source>
</evidence>
<accession>A0A1S8TBZ9</accession>
<protein>
    <submittedName>
        <fullName evidence="1">Uncharacterized protein</fullName>
    </submittedName>
</protein>
<comment type="caution">
    <text evidence="1">The sequence shown here is derived from an EMBL/GenBank/DDBJ whole genome shotgun (WGS) entry which is preliminary data.</text>
</comment>
<organism evidence="1 2">
    <name type="scientific">Clostridium puniceum</name>
    <dbReference type="NCBI Taxonomy" id="29367"/>
    <lineage>
        <taxon>Bacteria</taxon>
        <taxon>Bacillati</taxon>
        <taxon>Bacillota</taxon>
        <taxon>Clostridia</taxon>
        <taxon>Eubacteriales</taxon>
        <taxon>Clostridiaceae</taxon>
        <taxon>Clostridium</taxon>
    </lineage>
</organism>
<evidence type="ECO:0000313" key="2">
    <source>
        <dbReference type="Proteomes" id="UP000190890"/>
    </source>
</evidence>
<dbReference type="Proteomes" id="UP000190890">
    <property type="component" value="Unassembled WGS sequence"/>
</dbReference>
<sequence>MVENDKYEKGILVSEDEEFITVKFERYEDKIFTNMFTILRVL</sequence>
<keyword evidence="2" id="KW-1185">Reference proteome</keyword>
<name>A0A1S8TBZ9_9CLOT</name>
<dbReference type="RefSeq" id="WP_278281666.1">
    <property type="nucleotide sequence ID" value="NZ_LZZM01000188.1"/>
</dbReference>
<gene>
    <name evidence="1" type="ORF">CLPUN_33960</name>
</gene>